<evidence type="ECO:0000313" key="2">
    <source>
        <dbReference type="EMBL" id="KKR91583.1"/>
    </source>
</evidence>
<evidence type="ECO:0000256" key="1">
    <source>
        <dbReference type="SAM" id="Phobius"/>
    </source>
</evidence>
<keyword evidence="1" id="KW-0472">Membrane</keyword>
<dbReference type="AlphaFoldDB" id="A0A0G0US89"/>
<dbReference type="Pfam" id="PF13620">
    <property type="entry name" value="CarboxypepD_reg"/>
    <property type="match status" value="1"/>
</dbReference>
<keyword evidence="1" id="KW-1133">Transmembrane helix</keyword>
<comment type="caution">
    <text evidence="2">The sequence shown here is derived from an EMBL/GenBank/DDBJ whole genome shotgun (WGS) entry which is preliminary data.</text>
</comment>
<dbReference type="EMBL" id="LCAP01000004">
    <property type="protein sequence ID" value="KKR91583.1"/>
    <property type="molecule type" value="Genomic_DNA"/>
</dbReference>
<protein>
    <recommendedName>
        <fullName evidence="4">Carboxypeptidase regulatory-like domain-containing protein</fullName>
    </recommendedName>
</protein>
<dbReference type="Proteomes" id="UP000034190">
    <property type="component" value="Unassembled WGS sequence"/>
</dbReference>
<dbReference type="Gene3D" id="2.60.40.1120">
    <property type="entry name" value="Carboxypeptidase-like, regulatory domain"/>
    <property type="match status" value="1"/>
</dbReference>
<gene>
    <name evidence="2" type="ORF">UU43_C0004G0031</name>
</gene>
<dbReference type="InterPro" id="IPR008969">
    <property type="entry name" value="CarboxyPept-like_regulatory"/>
</dbReference>
<dbReference type="SUPFAM" id="SSF49464">
    <property type="entry name" value="Carboxypeptidase regulatory domain-like"/>
    <property type="match status" value="1"/>
</dbReference>
<accession>A0A0G0US89</accession>
<reference evidence="2 3" key="1">
    <citation type="journal article" date="2015" name="Nature">
        <title>rRNA introns, odd ribosomes, and small enigmatic genomes across a large radiation of phyla.</title>
        <authorList>
            <person name="Brown C.T."/>
            <person name="Hug L.A."/>
            <person name="Thomas B.C."/>
            <person name="Sharon I."/>
            <person name="Castelle C.J."/>
            <person name="Singh A."/>
            <person name="Wilkins M.J."/>
            <person name="Williams K.H."/>
            <person name="Banfield J.F."/>
        </authorList>
    </citation>
    <scope>NUCLEOTIDE SEQUENCE [LARGE SCALE GENOMIC DNA]</scope>
</reference>
<evidence type="ECO:0008006" key="4">
    <source>
        <dbReference type="Google" id="ProtNLM"/>
    </source>
</evidence>
<feature type="transmembrane region" description="Helical" evidence="1">
    <location>
        <begin position="12"/>
        <end position="33"/>
    </location>
</feature>
<organism evidence="2 3">
    <name type="scientific">Candidatus Falkowbacteria bacterium GW2011_GWA2_41_14</name>
    <dbReference type="NCBI Taxonomy" id="1618635"/>
    <lineage>
        <taxon>Bacteria</taxon>
        <taxon>Candidatus Falkowiibacteriota</taxon>
    </lineage>
</organism>
<proteinExistence type="predicted"/>
<keyword evidence="1" id="KW-0812">Transmembrane</keyword>
<sequence length="320" mass="34979">MPIRKKKYKGISIAETVIAIAIFSIVGISLYQLSTQLTRLTRVSRDEIAATALAQEEFEKIRNLPYASIGILNGIPQGILPKTQAVTRDGISFEITRTVRNIDDPFDGTINGSPKDTAPSDYKLLEIQLSCPMCRDGGDYTFSSHIAPKNTETSSNNGALFIQVFDANGQPIQGANVHIANSSAVPPILIDETTNAAGMLQLVDVPTGTKKYKITVTKDGYSTQRTMGNDEVSNPTKPHATVSTQQVTQISFSIDTLSTINILTATATCTPIPSLPFTLAGSNLSHMFLPDHCLFLQSRFRQTRYKISRLFLSHQTHAIF</sequence>
<evidence type="ECO:0000313" key="3">
    <source>
        <dbReference type="Proteomes" id="UP000034190"/>
    </source>
</evidence>
<name>A0A0G0US89_9BACT</name>